<name>A0ABU1DK25_9HYPH</name>
<gene>
    <name evidence="1" type="ORF">IHQ68_17805</name>
</gene>
<dbReference type="Proteomes" id="UP001181622">
    <property type="component" value="Unassembled WGS sequence"/>
</dbReference>
<evidence type="ECO:0000313" key="1">
    <source>
        <dbReference type="EMBL" id="MDR4308478.1"/>
    </source>
</evidence>
<reference evidence="1" key="1">
    <citation type="submission" date="2020-10" db="EMBL/GenBank/DDBJ databases">
        <authorList>
            <person name="Abbas A."/>
            <person name="Razzaq R."/>
            <person name="Waqas M."/>
            <person name="Abbas N."/>
            <person name="Nielsen T.K."/>
            <person name="Hansen L.H."/>
            <person name="Hussain S."/>
            <person name="Shahid M."/>
        </authorList>
    </citation>
    <scope>NUCLEOTIDE SEQUENCE</scope>
    <source>
        <strain evidence="1">S14</strain>
    </source>
</reference>
<organism evidence="1 2">
    <name type="scientific">Chelatococcus sambhunathii</name>
    <dbReference type="NCBI Taxonomy" id="363953"/>
    <lineage>
        <taxon>Bacteria</taxon>
        <taxon>Pseudomonadati</taxon>
        <taxon>Pseudomonadota</taxon>
        <taxon>Alphaproteobacteria</taxon>
        <taxon>Hyphomicrobiales</taxon>
        <taxon>Chelatococcaceae</taxon>
        <taxon>Chelatococcus</taxon>
    </lineage>
</organism>
<sequence length="45" mass="4864">MSRQWIASAAFLVAMTDAAAAERLRFAGHEFEVKAGRGIRSGPND</sequence>
<dbReference type="RefSeq" id="WP_309394269.1">
    <property type="nucleotide sequence ID" value="NZ_JADBEO010000053.1"/>
</dbReference>
<comment type="caution">
    <text evidence="1">The sequence shown here is derived from an EMBL/GenBank/DDBJ whole genome shotgun (WGS) entry which is preliminary data.</text>
</comment>
<accession>A0ABU1DK25</accession>
<keyword evidence="2" id="KW-1185">Reference proteome</keyword>
<protein>
    <submittedName>
        <fullName evidence="1">Uncharacterized protein</fullName>
    </submittedName>
</protein>
<dbReference type="EMBL" id="JADBEO010000053">
    <property type="protein sequence ID" value="MDR4308478.1"/>
    <property type="molecule type" value="Genomic_DNA"/>
</dbReference>
<evidence type="ECO:0000313" key="2">
    <source>
        <dbReference type="Proteomes" id="UP001181622"/>
    </source>
</evidence>
<proteinExistence type="predicted"/>